<dbReference type="Proteomes" id="UP000708208">
    <property type="component" value="Unassembled WGS sequence"/>
</dbReference>
<keyword evidence="2" id="KW-1185">Reference proteome</keyword>
<comment type="caution">
    <text evidence="1">The sequence shown here is derived from an EMBL/GenBank/DDBJ whole genome shotgun (WGS) entry which is preliminary data.</text>
</comment>
<organism evidence="1 2">
    <name type="scientific">Allacma fusca</name>
    <dbReference type="NCBI Taxonomy" id="39272"/>
    <lineage>
        <taxon>Eukaryota</taxon>
        <taxon>Metazoa</taxon>
        <taxon>Ecdysozoa</taxon>
        <taxon>Arthropoda</taxon>
        <taxon>Hexapoda</taxon>
        <taxon>Collembola</taxon>
        <taxon>Symphypleona</taxon>
        <taxon>Sminthuridae</taxon>
        <taxon>Allacma</taxon>
    </lineage>
</organism>
<dbReference type="AlphaFoldDB" id="A0A8J2JFL2"/>
<evidence type="ECO:0000313" key="2">
    <source>
        <dbReference type="Proteomes" id="UP000708208"/>
    </source>
</evidence>
<dbReference type="EMBL" id="CAJVCH010060195">
    <property type="protein sequence ID" value="CAG7719293.1"/>
    <property type="molecule type" value="Genomic_DNA"/>
</dbReference>
<evidence type="ECO:0000313" key="1">
    <source>
        <dbReference type="EMBL" id="CAG7719293.1"/>
    </source>
</evidence>
<accession>A0A8J2JFL2</accession>
<name>A0A8J2JFL2_9HEXA</name>
<reference evidence="1" key="1">
    <citation type="submission" date="2021-06" db="EMBL/GenBank/DDBJ databases">
        <authorList>
            <person name="Hodson N. C."/>
            <person name="Mongue J. A."/>
            <person name="Jaron S. K."/>
        </authorList>
    </citation>
    <scope>NUCLEOTIDE SEQUENCE</scope>
</reference>
<sequence>MMNIIDFVAIVPYFKQFLTALLPSNMSSQMQYTLRSKKLTKTPYSHPSQMNFIRGGGGGGHNDHKWLWLQRRDGWLLNVYNPEHVKMCPFLPGNGIHPDAPEVYYGTLREGSVYDILIPGSSLSFFKSSQKSRSTK</sequence>
<proteinExistence type="predicted"/>
<gene>
    <name evidence="1" type="ORF">AFUS01_LOCUS8626</name>
</gene>
<protein>
    <submittedName>
        <fullName evidence="1">Uncharacterized protein</fullName>
    </submittedName>
</protein>